<keyword evidence="3" id="KW-0004">4Fe-4S</keyword>
<dbReference type="InterPro" id="IPR019546">
    <property type="entry name" value="TAT_signal_bac_arc"/>
</dbReference>
<sequence>MAINRRDFLKFSAGAGLMLTAAPTRGQAAPRGELPPDAVGILYDATLCIGCMSCMVNCKKANSEPGGALYHKETAGQIPFEYPQGDPIYDAPDNLSSKTLCVIKAYRDGDGEQPGQSEKGGPAFSFVKQHCLHCLEPACVSVCPVAALQKQPDTGIVTYNKNRCFGCRYCQIACPFGIPAYEWEKASPSVVKCQLCNHRYAQGGYSACCEFCPTGASIFGKVKDLREEAKRRLALKPGETYAYPVKRVDGDERTEQVVAEYVNHVYGLEEAGGTQYLFLAGVSFDKLGFNPRITNQVYPDFTWDYVSHVPALIGTLLVAGTALRVVTQKLEKKNNDAGKGDAS</sequence>
<dbReference type="SUPFAM" id="SSF54862">
    <property type="entry name" value="4Fe-4S ferredoxins"/>
    <property type="match status" value="1"/>
</dbReference>
<protein>
    <submittedName>
        <fullName evidence="9">Hydrogenase 2 protein HybA</fullName>
    </submittedName>
</protein>
<evidence type="ECO:0000256" key="4">
    <source>
        <dbReference type="ARBA" id="ARBA00022723"/>
    </source>
</evidence>
<evidence type="ECO:0000313" key="9">
    <source>
        <dbReference type="EMBL" id="ADW19452.1"/>
    </source>
</evidence>
<evidence type="ECO:0000256" key="3">
    <source>
        <dbReference type="ARBA" id="ARBA00022485"/>
    </source>
</evidence>
<dbReference type="GO" id="GO:0046872">
    <property type="term" value="F:metal ion binding"/>
    <property type="evidence" value="ECO:0007669"/>
    <property type="project" value="UniProtKB-KW"/>
</dbReference>
<comment type="subunit">
    <text evidence="2">Heterodimer of a large and a small subunit.</text>
</comment>
<keyword evidence="10" id="KW-1185">Reference proteome</keyword>
<evidence type="ECO:0000259" key="8">
    <source>
        <dbReference type="PROSITE" id="PS51379"/>
    </source>
</evidence>
<feature type="domain" description="4Fe-4S ferredoxin-type" evidence="8">
    <location>
        <begin position="122"/>
        <end position="153"/>
    </location>
</feature>
<dbReference type="EMBL" id="CP002364">
    <property type="protein sequence ID" value="ADW19452.1"/>
    <property type="molecule type" value="Genomic_DNA"/>
</dbReference>
<dbReference type="PROSITE" id="PS00198">
    <property type="entry name" value="4FE4S_FER_1"/>
    <property type="match status" value="1"/>
</dbReference>
<dbReference type="NCBIfam" id="TIGR01409">
    <property type="entry name" value="TAT_signal_seq"/>
    <property type="match status" value="1"/>
</dbReference>
<dbReference type="Proteomes" id="UP000006365">
    <property type="component" value="Chromosome"/>
</dbReference>
<dbReference type="AlphaFoldDB" id="A0A7U4DQW3"/>
<keyword evidence="6" id="KW-0408">Iron</keyword>
<dbReference type="PANTHER" id="PTHR43545:SF1">
    <property type="entry name" value="HYDROGENASE-2 OPERON PROTEIN HYBA"/>
    <property type="match status" value="1"/>
</dbReference>
<dbReference type="GO" id="GO:0030313">
    <property type="term" value="C:cell envelope"/>
    <property type="evidence" value="ECO:0007669"/>
    <property type="project" value="UniProtKB-SubCell"/>
</dbReference>
<evidence type="ECO:0000256" key="5">
    <source>
        <dbReference type="ARBA" id="ARBA00022737"/>
    </source>
</evidence>
<dbReference type="KEGG" id="dpr:Despr_3326"/>
<dbReference type="InterPro" id="IPR017896">
    <property type="entry name" value="4Fe4S_Fe-S-bd"/>
</dbReference>
<dbReference type="CDD" id="cd10561">
    <property type="entry name" value="HybA_like"/>
    <property type="match status" value="1"/>
</dbReference>
<name>A0A7U4DQW3_DESPD</name>
<keyword evidence="5" id="KW-0677">Repeat</keyword>
<dbReference type="Gene3D" id="3.30.70.20">
    <property type="match status" value="2"/>
</dbReference>
<comment type="subcellular location">
    <subcellularLocation>
        <location evidence="1">Cell envelope</location>
    </subcellularLocation>
</comment>
<proteinExistence type="predicted"/>
<dbReference type="PROSITE" id="PS51318">
    <property type="entry name" value="TAT"/>
    <property type="match status" value="1"/>
</dbReference>
<evidence type="ECO:0000256" key="1">
    <source>
        <dbReference type="ARBA" id="ARBA00004196"/>
    </source>
</evidence>
<feature type="domain" description="4Fe-4S ferredoxin-type" evidence="8">
    <location>
        <begin position="155"/>
        <end position="184"/>
    </location>
</feature>
<gene>
    <name evidence="9" type="ordered locus">Despr_3326</name>
</gene>
<organism evidence="9 10">
    <name type="scientific">Desulfobulbus propionicus (strain ATCC 33891 / DSM 2032 / VKM B-1956 / 1pr3)</name>
    <dbReference type="NCBI Taxonomy" id="577650"/>
    <lineage>
        <taxon>Bacteria</taxon>
        <taxon>Pseudomonadati</taxon>
        <taxon>Thermodesulfobacteriota</taxon>
        <taxon>Desulfobulbia</taxon>
        <taxon>Desulfobulbales</taxon>
        <taxon>Desulfobulbaceae</taxon>
        <taxon>Desulfobulbus</taxon>
    </lineage>
</organism>
<evidence type="ECO:0000256" key="7">
    <source>
        <dbReference type="ARBA" id="ARBA00023014"/>
    </source>
</evidence>
<evidence type="ECO:0000313" key="10">
    <source>
        <dbReference type="Proteomes" id="UP000006365"/>
    </source>
</evidence>
<feature type="domain" description="4Fe-4S ferredoxin-type" evidence="8">
    <location>
        <begin position="39"/>
        <end position="68"/>
    </location>
</feature>
<accession>A0A7U4DQW3</accession>
<dbReference type="PROSITE" id="PS51379">
    <property type="entry name" value="4FE4S_FER_2"/>
    <property type="match status" value="3"/>
</dbReference>
<dbReference type="RefSeq" id="WP_015725976.1">
    <property type="nucleotide sequence ID" value="NC_014972.1"/>
</dbReference>
<evidence type="ECO:0000256" key="6">
    <source>
        <dbReference type="ARBA" id="ARBA00023004"/>
    </source>
</evidence>
<dbReference type="GO" id="GO:0051539">
    <property type="term" value="F:4 iron, 4 sulfur cluster binding"/>
    <property type="evidence" value="ECO:0007669"/>
    <property type="project" value="UniProtKB-KW"/>
</dbReference>
<dbReference type="InterPro" id="IPR006311">
    <property type="entry name" value="TAT_signal"/>
</dbReference>
<keyword evidence="7" id="KW-0411">Iron-sulfur</keyword>
<reference evidence="9 10" key="1">
    <citation type="journal article" date="2011" name="Stand. Genomic Sci.">
        <title>Complete genome sequence of Desulfobulbus propionicus type strain (1pr3).</title>
        <authorList>
            <person name="Pagani I."/>
            <person name="Lapidus A."/>
            <person name="Nolan M."/>
            <person name="Lucas S."/>
            <person name="Hammon N."/>
            <person name="Deshpande S."/>
            <person name="Cheng J.F."/>
            <person name="Chertkov O."/>
            <person name="Davenport K."/>
            <person name="Tapia R."/>
            <person name="Han C."/>
            <person name="Goodwin L."/>
            <person name="Pitluck S."/>
            <person name="Liolios K."/>
            <person name="Mavromatis K."/>
            <person name="Ivanova N."/>
            <person name="Mikhailova N."/>
            <person name="Pati A."/>
            <person name="Chen A."/>
            <person name="Palaniappan K."/>
            <person name="Land M."/>
            <person name="Hauser L."/>
            <person name="Chang Y.J."/>
            <person name="Jeffries C.D."/>
            <person name="Detter J.C."/>
            <person name="Brambilla E."/>
            <person name="Kannan K.P."/>
            <person name="Djao O.D."/>
            <person name="Rohde M."/>
            <person name="Pukall R."/>
            <person name="Spring S."/>
            <person name="Goker M."/>
            <person name="Sikorski J."/>
            <person name="Woyke T."/>
            <person name="Bristow J."/>
            <person name="Eisen J.A."/>
            <person name="Markowitz V."/>
            <person name="Hugenholtz P."/>
            <person name="Kyrpides N.C."/>
            <person name="Klenk H.P."/>
        </authorList>
    </citation>
    <scope>NUCLEOTIDE SEQUENCE [LARGE SCALE GENOMIC DNA]</scope>
    <source>
        <strain evidence="10">ATCC 33891 / DSM 2032 / 1pr3</strain>
    </source>
</reference>
<dbReference type="InterPro" id="IPR051555">
    <property type="entry name" value="FDH_Electron_Transfer_Unit"/>
</dbReference>
<keyword evidence="4" id="KW-0479">Metal-binding</keyword>
<dbReference type="PANTHER" id="PTHR43545">
    <property type="entry name" value="FORMATE DEHYDROGENASE, NITRATE-INDUCIBLE, IRON-SULFUR SUBUNIT"/>
    <property type="match status" value="1"/>
</dbReference>
<dbReference type="NCBIfam" id="NF008134">
    <property type="entry name" value="PRK10882.1"/>
    <property type="match status" value="1"/>
</dbReference>
<evidence type="ECO:0000256" key="2">
    <source>
        <dbReference type="ARBA" id="ARBA00011771"/>
    </source>
</evidence>
<dbReference type="InterPro" id="IPR017900">
    <property type="entry name" value="4Fe4S_Fe_S_CS"/>
</dbReference>
<dbReference type="Pfam" id="PF13247">
    <property type="entry name" value="Fer4_11"/>
    <property type="match status" value="1"/>
</dbReference>